<dbReference type="GO" id="GO:0016279">
    <property type="term" value="F:protein-lysine N-methyltransferase activity"/>
    <property type="evidence" value="ECO:0007669"/>
    <property type="project" value="UniProtKB-UniRule"/>
</dbReference>
<keyword evidence="1" id="KW-0949">S-adenosyl-L-methionine</keyword>
<dbReference type="HAMAP" id="MF_03198">
    <property type="entry name" value="Methyltr_EFM6"/>
    <property type="match status" value="1"/>
</dbReference>
<feature type="binding site" evidence="1">
    <location>
        <position position="161"/>
    </location>
    <ligand>
        <name>S-adenosyl-L-methionine</name>
        <dbReference type="ChEBI" id="CHEBI:59789"/>
    </ligand>
</feature>
<feature type="binding site" evidence="1">
    <location>
        <position position="115"/>
    </location>
    <ligand>
        <name>S-adenosyl-L-methionine</name>
        <dbReference type="ChEBI" id="CHEBI:59789"/>
    </ligand>
</feature>
<comment type="similarity">
    <text evidence="1">Belongs to the class I-like SAM-binding methyltransferase superfamily. METTL21 family. EFM6 subfamily.</text>
</comment>
<gene>
    <name evidence="1" type="primary">EFM6</name>
    <name evidence="3" type="ORF">PHISCL_05629</name>
</gene>
<dbReference type="AlphaFoldDB" id="A0A3A2ZIC2"/>
<feature type="binding site" evidence="1">
    <location>
        <position position="143"/>
    </location>
    <ligand>
        <name>S-adenosyl-L-methionine</name>
        <dbReference type="ChEBI" id="CHEBI:59789"/>
    </ligand>
</feature>
<evidence type="ECO:0000313" key="3">
    <source>
        <dbReference type="EMBL" id="RJE22043.1"/>
    </source>
</evidence>
<sequence length="250" mass="27427">MEDIDSNQVLSSSSEPSLSVSESLVPTRKPKDAGVKTVSFDGLLNEPLLLQEDLKEGCGGRLWPAGMLLAKYMLRHHSNLPGESIVELGAGGGLVGLAIARGCLVSPQSPIYITDQEPMLPLMENNIRLNNLSSIVMATALNWGEPLPSGIPSQPTIVLAADCVYFEPAFPLLISTLQKLLSPESVCYFCFKRRRRADFRFLKLAKKVFDIDEIRHDPDVEASRRENLFLYLIRLKKVGHHSKAGSNAGG</sequence>
<dbReference type="GO" id="GO:0005829">
    <property type="term" value="C:cytosol"/>
    <property type="evidence" value="ECO:0007669"/>
    <property type="project" value="TreeGrafter"/>
</dbReference>
<evidence type="ECO:0000256" key="2">
    <source>
        <dbReference type="SAM" id="MobiDB-lite"/>
    </source>
</evidence>
<dbReference type="Proteomes" id="UP000266188">
    <property type="component" value="Unassembled WGS sequence"/>
</dbReference>
<dbReference type="EMBL" id="MVGC01000190">
    <property type="protein sequence ID" value="RJE22043.1"/>
    <property type="molecule type" value="Genomic_DNA"/>
</dbReference>
<evidence type="ECO:0000256" key="1">
    <source>
        <dbReference type="HAMAP-Rule" id="MF_03198"/>
    </source>
</evidence>
<accession>A0A3A2ZIC2</accession>
<dbReference type="Pfam" id="PF10294">
    <property type="entry name" value="Methyltransf_16"/>
    <property type="match status" value="1"/>
</dbReference>
<comment type="subcellular location">
    <subcellularLocation>
        <location evidence="1">Cytoplasm</location>
    </subcellularLocation>
</comment>
<feature type="binding site" evidence="1">
    <location>
        <position position="63"/>
    </location>
    <ligand>
        <name>S-adenosyl-L-methionine</name>
        <dbReference type="ChEBI" id="CHEBI:59789"/>
    </ligand>
</feature>
<dbReference type="EC" id="2.1.1.-" evidence="1"/>
<dbReference type="InterPro" id="IPR033684">
    <property type="entry name" value="EFM6"/>
</dbReference>
<reference evidence="4" key="1">
    <citation type="submission" date="2017-02" db="EMBL/GenBank/DDBJ databases">
        <authorList>
            <person name="Tafer H."/>
            <person name="Lopandic K."/>
        </authorList>
    </citation>
    <scope>NUCLEOTIDE SEQUENCE [LARGE SCALE GENOMIC DNA]</scope>
    <source>
        <strain evidence="4">CBS 366.77</strain>
    </source>
</reference>
<protein>
    <recommendedName>
        <fullName evidence="1">Protein-lysine N-methyltransferase EFM6</fullName>
        <ecNumber evidence="1">2.1.1.-</ecNumber>
    </recommendedName>
    <alternativeName>
        <fullName evidence="1">Elongation factor methyltransferase 6</fullName>
    </alternativeName>
</protein>
<dbReference type="InterPro" id="IPR019410">
    <property type="entry name" value="Methyltransf_16"/>
</dbReference>
<dbReference type="InterPro" id="IPR029063">
    <property type="entry name" value="SAM-dependent_MTases_sf"/>
</dbReference>
<name>A0A3A2ZIC2_9EURO</name>
<dbReference type="PANTHER" id="PTHR14614">
    <property type="entry name" value="HEPATOCELLULAR CARCINOMA-ASSOCIATED ANTIGEN"/>
    <property type="match status" value="1"/>
</dbReference>
<feature type="binding site" evidence="1">
    <location>
        <begin position="89"/>
        <end position="91"/>
    </location>
    <ligand>
        <name>S-adenosyl-L-methionine</name>
        <dbReference type="ChEBI" id="CHEBI:59789"/>
    </ligand>
</feature>
<dbReference type="OrthoDB" id="407325at2759"/>
<keyword evidence="1" id="KW-0963">Cytoplasm</keyword>
<comment type="function">
    <text evidence="1">S-adenosyl-L-methionine-dependent protein-lysine N-methyltransferase that methylates elongation factor 1-alpha.</text>
</comment>
<feature type="compositionally biased region" description="Low complexity" evidence="2">
    <location>
        <begin position="9"/>
        <end position="26"/>
    </location>
</feature>
<feature type="region of interest" description="Disordered" evidence="2">
    <location>
        <begin position="1"/>
        <end position="26"/>
    </location>
</feature>
<evidence type="ECO:0000313" key="4">
    <source>
        <dbReference type="Proteomes" id="UP000266188"/>
    </source>
</evidence>
<dbReference type="PANTHER" id="PTHR14614:SF152">
    <property type="entry name" value="PROTEIN-LYSINE N-METHYLTRANSFERASE EFM6"/>
    <property type="match status" value="1"/>
</dbReference>
<keyword evidence="1 3" id="KW-0808">Transferase</keyword>
<dbReference type="SUPFAM" id="SSF53335">
    <property type="entry name" value="S-adenosyl-L-methionine-dependent methyltransferases"/>
    <property type="match status" value="1"/>
</dbReference>
<proteinExistence type="inferred from homology"/>
<comment type="caution">
    <text evidence="3">The sequence shown here is derived from an EMBL/GenBank/DDBJ whole genome shotgun (WGS) entry which is preliminary data.</text>
</comment>
<keyword evidence="4" id="KW-1185">Reference proteome</keyword>
<organism evidence="3 4">
    <name type="scientific">Aspergillus sclerotialis</name>
    <dbReference type="NCBI Taxonomy" id="2070753"/>
    <lineage>
        <taxon>Eukaryota</taxon>
        <taxon>Fungi</taxon>
        <taxon>Dikarya</taxon>
        <taxon>Ascomycota</taxon>
        <taxon>Pezizomycotina</taxon>
        <taxon>Eurotiomycetes</taxon>
        <taxon>Eurotiomycetidae</taxon>
        <taxon>Eurotiales</taxon>
        <taxon>Aspergillaceae</taxon>
        <taxon>Aspergillus</taxon>
        <taxon>Aspergillus subgen. Polypaecilum</taxon>
    </lineage>
</organism>
<dbReference type="Gene3D" id="3.40.50.150">
    <property type="entry name" value="Vaccinia Virus protein VP39"/>
    <property type="match status" value="1"/>
</dbReference>
<dbReference type="GO" id="GO:0032259">
    <property type="term" value="P:methylation"/>
    <property type="evidence" value="ECO:0007669"/>
    <property type="project" value="UniProtKB-KW"/>
</dbReference>
<keyword evidence="1 3" id="KW-0489">Methyltransferase</keyword>
<dbReference type="STRING" id="2070753.A0A3A2ZIC2"/>